<dbReference type="AlphaFoldDB" id="A0A0C2HKR0"/>
<accession>A0A0C2HKR0</accession>
<proteinExistence type="predicted"/>
<organism evidence="1 2">
    <name type="scientific">Geoalkalibacter ferrihydriticus DSM 17813</name>
    <dbReference type="NCBI Taxonomy" id="1121915"/>
    <lineage>
        <taxon>Bacteria</taxon>
        <taxon>Pseudomonadati</taxon>
        <taxon>Thermodesulfobacteriota</taxon>
        <taxon>Desulfuromonadia</taxon>
        <taxon>Desulfuromonadales</taxon>
        <taxon>Geoalkalibacteraceae</taxon>
        <taxon>Geoalkalibacter</taxon>
    </lineage>
</organism>
<keyword evidence="2" id="KW-1185">Reference proteome</keyword>
<comment type="caution">
    <text evidence="1">The sequence shown here is derived from an EMBL/GenBank/DDBJ whole genome shotgun (WGS) entry which is preliminary data.</text>
</comment>
<name>A0A0C2HKR0_9BACT</name>
<dbReference type="RefSeq" id="WP_040100944.1">
    <property type="nucleotide sequence ID" value="NZ_JWJD01000009.1"/>
</dbReference>
<evidence type="ECO:0000313" key="2">
    <source>
        <dbReference type="Proteomes" id="UP000035068"/>
    </source>
</evidence>
<dbReference type="EMBL" id="JWJD01000009">
    <property type="protein sequence ID" value="KIH75600.1"/>
    <property type="molecule type" value="Genomic_DNA"/>
</dbReference>
<reference evidence="1 2" key="1">
    <citation type="submission" date="2014-12" db="EMBL/GenBank/DDBJ databases">
        <title>Genomes of Geoalkalibacter ferrihydriticus and Geoalkalibacter subterraneus, two haloalkaliphilic metal-reducing members of the Geobacteraceae.</title>
        <authorList>
            <person name="Badalamenti J.P."/>
            <person name="Torres C.I."/>
            <person name="Krajmalnik-Brown R."/>
            <person name="Bond D.R."/>
        </authorList>
    </citation>
    <scope>NUCLEOTIDE SEQUENCE [LARGE SCALE GENOMIC DNA]</scope>
    <source>
        <strain evidence="1 2">DSM 17813</strain>
    </source>
</reference>
<dbReference type="Proteomes" id="UP000035068">
    <property type="component" value="Unassembled WGS sequence"/>
</dbReference>
<protein>
    <submittedName>
        <fullName evidence="1">Uncharacterized protein</fullName>
    </submittedName>
</protein>
<sequence length="272" mass="30585">MARPKVPTINWKKELRVLDSYINCSGGVVLVRTTKDSPSSAFCKAIRSIMENELWDKQWVTVQIDGDNSSTHYFSDMLDQLEITLNLESKTDDTSVNVSVGNDISADGNVEINDISINIDARNNNYRGRIERIVNYVKHDAGKKRLAVILFNTDSEDTNKNELNKFKNFLWDNGLSNLTHEGVLLIGFSHRCSDTSRWLPDPDIVIDLPSSYDHESEINAKEDIANFLLSHGWAKTKEEAAGKAMGIVASHPYPKDLHANFAGILARFSAWQ</sequence>
<gene>
    <name evidence="1" type="ORF">GFER_15790</name>
</gene>
<evidence type="ECO:0000313" key="1">
    <source>
        <dbReference type="EMBL" id="KIH75600.1"/>
    </source>
</evidence>